<dbReference type="EMBL" id="MDUX01000040">
    <property type="protein sequence ID" value="KAF7598684.1"/>
    <property type="molecule type" value="Genomic_DNA"/>
</dbReference>
<evidence type="ECO:0000256" key="10">
    <source>
        <dbReference type="ARBA" id="ARBA00050776"/>
    </source>
</evidence>
<dbReference type="PANTHER" id="PTHR11601">
    <property type="entry name" value="CYSTEINE DESULFURYLASE FAMILY MEMBER"/>
    <property type="match status" value="1"/>
</dbReference>
<keyword evidence="16" id="KW-1185">Reference proteome</keyword>
<comment type="similarity">
    <text evidence="2">Belongs to the class-V pyridoxal-phosphate-dependent aminotransferase family. NifS/IscS subfamily.</text>
</comment>
<accession>A0A272ER03</accession>
<keyword evidence="9" id="KW-0411">Iron-sulfur</keyword>
<evidence type="ECO:0000256" key="4">
    <source>
        <dbReference type="ARBA" id="ARBA00022679"/>
    </source>
</evidence>
<evidence type="ECO:0000256" key="2">
    <source>
        <dbReference type="ARBA" id="ARBA00006490"/>
    </source>
</evidence>
<keyword evidence="6" id="KW-0479">Metal-binding</keyword>
<gene>
    <name evidence="13" type="ORF">BGI27_11795</name>
    <name evidence="14" type="ORF">CGU29_11190</name>
</gene>
<dbReference type="EMBL" id="NMRN01000036">
    <property type="protein sequence ID" value="PAS92501.1"/>
    <property type="molecule type" value="Genomic_DNA"/>
</dbReference>
<evidence type="ECO:0000313" key="14">
    <source>
        <dbReference type="EMBL" id="PAS92501.1"/>
    </source>
</evidence>
<dbReference type="Proteomes" id="UP000216107">
    <property type="component" value="Unassembled WGS sequence"/>
</dbReference>
<dbReference type="RefSeq" id="WP_095525082.1">
    <property type="nucleotide sequence ID" value="NZ_MDUX01000040.1"/>
</dbReference>
<feature type="domain" description="Aminotransferase class V" evidence="12">
    <location>
        <begin position="8"/>
        <end position="366"/>
    </location>
</feature>
<evidence type="ECO:0000256" key="3">
    <source>
        <dbReference type="ARBA" id="ARBA00012239"/>
    </source>
</evidence>
<dbReference type="GO" id="GO:0046872">
    <property type="term" value="F:metal ion binding"/>
    <property type="evidence" value="ECO:0007669"/>
    <property type="project" value="UniProtKB-KW"/>
</dbReference>
<keyword evidence="5" id="KW-0001">2Fe-2S</keyword>
<keyword evidence="13" id="KW-0032">Aminotransferase</keyword>
<dbReference type="PROSITE" id="PS00595">
    <property type="entry name" value="AA_TRANSFER_CLASS_5"/>
    <property type="match status" value="1"/>
</dbReference>
<dbReference type="PIRSF" id="PIRSF005572">
    <property type="entry name" value="NifS"/>
    <property type="match status" value="1"/>
</dbReference>
<evidence type="ECO:0000256" key="7">
    <source>
        <dbReference type="ARBA" id="ARBA00022898"/>
    </source>
</evidence>
<dbReference type="EC" id="2.8.1.7" evidence="3"/>
<keyword evidence="4" id="KW-0808">Transferase</keyword>
<evidence type="ECO:0000259" key="12">
    <source>
        <dbReference type="Pfam" id="PF00266"/>
    </source>
</evidence>
<evidence type="ECO:0000256" key="8">
    <source>
        <dbReference type="ARBA" id="ARBA00023004"/>
    </source>
</evidence>
<reference evidence="13 16" key="1">
    <citation type="submission" date="2016-08" db="EMBL/GenBank/DDBJ databases">
        <title>Candidatus Dactylopiibacterium carminicum genome sequence.</title>
        <authorList>
            <person name="Ramirez-Puebla S.T."/>
            <person name="Ormeno-Orrillo E."/>
            <person name="Vera-Ponce De Leon A."/>
            <person name="Luis L."/>
            <person name="Sanchez-Flores A."/>
            <person name="Monica R."/>
            <person name="Martinez-Romero E."/>
        </authorList>
    </citation>
    <scope>NUCLEOTIDE SEQUENCE [LARGE SCALE GENOMIC DNA]</scope>
    <source>
        <strain evidence="13">END1</strain>
    </source>
</reference>
<dbReference type="InterPro" id="IPR015422">
    <property type="entry name" value="PyrdxlP-dep_Trfase_small"/>
</dbReference>
<evidence type="ECO:0000313" key="15">
    <source>
        <dbReference type="Proteomes" id="UP000216107"/>
    </source>
</evidence>
<evidence type="ECO:0000256" key="11">
    <source>
        <dbReference type="RuleBase" id="RU004504"/>
    </source>
</evidence>
<proteinExistence type="inferred from homology"/>
<evidence type="ECO:0000313" key="13">
    <source>
        <dbReference type="EMBL" id="KAF7598684.1"/>
    </source>
</evidence>
<dbReference type="OrthoDB" id="9808002at2"/>
<dbReference type="InterPro" id="IPR015424">
    <property type="entry name" value="PyrdxlP-dep_Trfase"/>
</dbReference>
<comment type="caution">
    <text evidence="14">The sequence shown here is derived from an EMBL/GenBank/DDBJ whole genome shotgun (WGS) entry which is preliminary data.</text>
</comment>
<dbReference type="Pfam" id="PF00266">
    <property type="entry name" value="Aminotran_5"/>
    <property type="match status" value="1"/>
</dbReference>
<sequence length="385" mass="39893">MSASNGPIYLDYAATTPVDDEVITAMQRCLGRQGVFGNPASASHEYGQAARGVVEYARSQVADLVGARPGQIVWTSGATESNNLALKGVAGPQRGRPVHVVSSVLEHKAVLDTAAWLAQQGVAVTLLEPDAQGVIAPAALKAALRPDTALVSLMHVNNETGVINPIAELGAVVREHGALFHVDAAQAAGKLPIDLAQLPVDLMSFSAHKLYGPKGIGALYVGPRAEPVLQAQMHGGGHEGGRRSGTLPTHQIVGMGAAYVLARRRLAQDQAHIGGLRDAFLAALAELPEVRANAGQAPRLPNILSLRFEHPAFDPRMLGGVAVSSTSACSSGAGAPSHVLTALGLSADQAGRTVRFSFGRYSSEQDALSAAAGIRSLLQILTPTV</sequence>
<evidence type="ECO:0000313" key="16">
    <source>
        <dbReference type="Proteomes" id="UP000623509"/>
    </source>
</evidence>
<dbReference type="InterPro" id="IPR020578">
    <property type="entry name" value="Aminotrans_V_PyrdxlP_BS"/>
</dbReference>
<dbReference type="FunFam" id="3.40.640.10:FF:000003">
    <property type="entry name" value="Cysteine desulfurase IscS"/>
    <property type="match status" value="1"/>
</dbReference>
<name>A0A272ER03_9RHOO</name>
<dbReference type="SUPFAM" id="SSF53383">
    <property type="entry name" value="PLP-dependent transferases"/>
    <property type="match status" value="1"/>
</dbReference>
<evidence type="ECO:0000256" key="1">
    <source>
        <dbReference type="ARBA" id="ARBA00001933"/>
    </source>
</evidence>
<dbReference type="GO" id="GO:0051537">
    <property type="term" value="F:2 iron, 2 sulfur cluster binding"/>
    <property type="evidence" value="ECO:0007669"/>
    <property type="project" value="UniProtKB-KW"/>
</dbReference>
<dbReference type="Gene3D" id="3.90.1150.10">
    <property type="entry name" value="Aspartate Aminotransferase, domain 1"/>
    <property type="match status" value="1"/>
</dbReference>
<dbReference type="Proteomes" id="UP000623509">
    <property type="component" value="Unassembled WGS sequence"/>
</dbReference>
<dbReference type="InterPro" id="IPR000192">
    <property type="entry name" value="Aminotrans_V_dom"/>
</dbReference>
<dbReference type="Gene3D" id="3.40.640.10">
    <property type="entry name" value="Type I PLP-dependent aspartate aminotransferase-like (Major domain)"/>
    <property type="match status" value="1"/>
</dbReference>
<dbReference type="GO" id="GO:0031071">
    <property type="term" value="F:cysteine desulfurase activity"/>
    <property type="evidence" value="ECO:0007669"/>
    <property type="project" value="UniProtKB-EC"/>
</dbReference>
<dbReference type="PANTHER" id="PTHR11601:SF34">
    <property type="entry name" value="CYSTEINE DESULFURASE"/>
    <property type="match status" value="1"/>
</dbReference>
<dbReference type="InterPro" id="IPR015421">
    <property type="entry name" value="PyrdxlP-dep_Trfase_major"/>
</dbReference>
<evidence type="ECO:0000256" key="6">
    <source>
        <dbReference type="ARBA" id="ARBA00022723"/>
    </source>
</evidence>
<keyword evidence="7" id="KW-0663">Pyridoxal phosphate</keyword>
<dbReference type="GO" id="GO:0008483">
    <property type="term" value="F:transaminase activity"/>
    <property type="evidence" value="ECO:0007669"/>
    <property type="project" value="UniProtKB-KW"/>
</dbReference>
<protein>
    <recommendedName>
        <fullName evidence="3">cysteine desulfurase</fullName>
        <ecNumber evidence="3">2.8.1.7</ecNumber>
    </recommendedName>
</protein>
<evidence type="ECO:0000256" key="5">
    <source>
        <dbReference type="ARBA" id="ARBA00022714"/>
    </source>
</evidence>
<keyword evidence="8" id="KW-0408">Iron</keyword>
<evidence type="ECO:0000256" key="9">
    <source>
        <dbReference type="ARBA" id="ARBA00023014"/>
    </source>
</evidence>
<reference evidence="14 15" key="2">
    <citation type="submission" date="2017-07" db="EMBL/GenBank/DDBJ databases">
        <title>Candidatus Dactylopiibacterium carminicum, a nitrogen-fixing symbiont of the cochineal insect Dactylopius coccus and Dactylopius opuntiae (Hemiptera: Coccoidea: Dactylopiidae).</title>
        <authorList>
            <person name="Vera A."/>
        </authorList>
    </citation>
    <scope>NUCLEOTIDE SEQUENCE [LARGE SCALE GENOMIC DNA]</scope>
    <source>
        <strain evidence="14 15">NFDCM</strain>
    </source>
</reference>
<dbReference type="AlphaFoldDB" id="A0A272ER03"/>
<organism evidence="14 15">
    <name type="scientific">Candidatus Dactylopiibacterium carminicum</name>
    <dbReference type="NCBI Taxonomy" id="857335"/>
    <lineage>
        <taxon>Bacteria</taxon>
        <taxon>Pseudomonadati</taxon>
        <taxon>Pseudomonadota</taxon>
        <taxon>Betaproteobacteria</taxon>
        <taxon>Rhodocyclales</taxon>
        <taxon>Rhodocyclaceae</taxon>
        <taxon>Candidatus Dactylopiibacterium</taxon>
    </lineage>
</organism>
<comment type="catalytic activity">
    <reaction evidence="10">
        <text>(sulfur carrier)-H + L-cysteine = (sulfur carrier)-SH + L-alanine</text>
        <dbReference type="Rhea" id="RHEA:43892"/>
        <dbReference type="Rhea" id="RHEA-COMP:14737"/>
        <dbReference type="Rhea" id="RHEA-COMP:14739"/>
        <dbReference type="ChEBI" id="CHEBI:29917"/>
        <dbReference type="ChEBI" id="CHEBI:35235"/>
        <dbReference type="ChEBI" id="CHEBI:57972"/>
        <dbReference type="ChEBI" id="CHEBI:64428"/>
        <dbReference type="EC" id="2.8.1.7"/>
    </reaction>
</comment>
<dbReference type="InterPro" id="IPR016454">
    <property type="entry name" value="Cysteine_dSase"/>
</dbReference>
<comment type="cofactor">
    <cofactor evidence="1 11">
        <name>pyridoxal 5'-phosphate</name>
        <dbReference type="ChEBI" id="CHEBI:597326"/>
    </cofactor>
</comment>